<accession>A0A5N6KUI7</accession>
<name>A0A5N6KUI7_9ROSI</name>
<gene>
    <name evidence="2" type="ORF">FH972_023069</name>
</gene>
<evidence type="ECO:0000256" key="1">
    <source>
        <dbReference type="SAM" id="MobiDB-lite"/>
    </source>
</evidence>
<evidence type="ECO:0000313" key="2">
    <source>
        <dbReference type="EMBL" id="KAB8346017.1"/>
    </source>
</evidence>
<organism evidence="2 3">
    <name type="scientific">Carpinus fangiana</name>
    <dbReference type="NCBI Taxonomy" id="176857"/>
    <lineage>
        <taxon>Eukaryota</taxon>
        <taxon>Viridiplantae</taxon>
        <taxon>Streptophyta</taxon>
        <taxon>Embryophyta</taxon>
        <taxon>Tracheophyta</taxon>
        <taxon>Spermatophyta</taxon>
        <taxon>Magnoliopsida</taxon>
        <taxon>eudicotyledons</taxon>
        <taxon>Gunneridae</taxon>
        <taxon>Pentapetalae</taxon>
        <taxon>rosids</taxon>
        <taxon>fabids</taxon>
        <taxon>Fagales</taxon>
        <taxon>Betulaceae</taxon>
        <taxon>Carpinus</taxon>
    </lineage>
</organism>
<dbReference type="EMBL" id="VIBQ01000013">
    <property type="protein sequence ID" value="KAB8346017.1"/>
    <property type="molecule type" value="Genomic_DNA"/>
</dbReference>
<comment type="caution">
    <text evidence="2">The sequence shown here is derived from an EMBL/GenBank/DDBJ whole genome shotgun (WGS) entry which is preliminary data.</text>
</comment>
<sequence>MDGLSRPYGTSESGCRRSSSHRSIAPESGQSNATSDGKSTGPRFGLKGVMAATTRARGHCHRDIQHSHVPSWLSQRHALLAFAAAVRQVGFRLPCRGLAPMGLRSGRRIAGGGDADRSIITGRQLRCSKESMRL</sequence>
<dbReference type="AlphaFoldDB" id="A0A5N6KUI7"/>
<protein>
    <submittedName>
        <fullName evidence="2">Uncharacterized protein</fullName>
    </submittedName>
</protein>
<feature type="region of interest" description="Disordered" evidence="1">
    <location>
        <begin position="1"/>
        <end position="47"/>
    </location>
</feature>
<reference evidence="2 3" key="1">
    <citation type="submission" date="2019-06" db="EMBL/GenBank/DDBJ databases">
        <title>A chromosomal-level reference genome of Carpinus fangiana (Coryloideae, Betulaceae).</title>
        <authorList>
            <person name="Yang X."/>
            <person name="Wang Z."/>
            <person name="Zhang L."/>
            <person name="Hao G."/>
            <person name="Liu J."/>
            <person name="Yang Y."/>
        </authorList>
    </citation>
    <scope>NUCLEOTIDE SEQUENCE [LARGE SCALE GENOMIC DNA]</scope>
    <source>
        <strain evidence="2">Cfa_2016G</strain>
        <tissue evidence="2">Leaf</tissue>
    </source>
</reference>
<feature type="compositionally biased region" description="Polar residues" evidence="1">
    <location>
        <begin position="8"/>
        <end position="17"/>
    </location>
</feature>
<feature type="compositionally biased region" description="Polar residues" evidence="1">
    <location>
        <begin position="28"/>
        <end position="38"/>
    </location>
</feature>
<dbReference type="Proteomes" id="UP000327013">
    <property type="component" value="Unassembled WGS sequence"/>
</dbReference>
<proteinExistence type="predicted"/>
<keyword evidence="3" id="KW-1185">Reference proteome</keyword>
<evidence type="ECO:0000313" key="3">
    <source>
        <dbReference type="Proteomes" id="UP000327013"/>
    </source>
</evidence>